<evidence type="ECO:0000313" key="1">
    <source>
        <dbReference type="EMBL" id="EQB58556.1"/>
    </source>
</evidence>
<sequence length="16" mass="1871">MRTLRTHQQTAVLKGM</sequence>
<dbReference type="Proteomes" id="UP000015530">
    <property type="component" value="Unassembled WGS sequence"/>
</dbReference>
<comment type="caution">
    <text evidence="1">The sequence shown here is derived from an EMBL/GenBank/DDBJ whole genome shotgun (WGS) entry which is preliminary data.</text>
</comment>
<protein>
    <submittedName>
        <fullName evidence="1">Uncharacterized protein</fullName>
    </submittedName>
</protein>
<dbReference type="AlphaFoldDB" id="T0M4U3"/>
<dbReference type="HOGENOM" id="CLU_3433114_0_0_1"/>
<accession>T0M4U3</accession>
<name>T0M4U3_COLGC</name>
<proteinExistence type="predicted"/>
<gene>
    <name evidence="1" type="ORF">CGLO_01189</name>
</gene>
<dbReference type="EMBL" id="AMYD01000269">
    <property type="protein sequence ID" value="EQB58556.1"/>
    <property type="molecule type" value="Genomic_DNA"/>
</dbReference>
<reference evidence="2" key="1">
    <citation type="journal article" date="2013" name="Mol. Plant Microbe Interact.">
        <title>Global aspects of pacC regulation of pathogenicity genes in Colletotrichum gloeosporioides as revealed by transcriptome analysis.</title>
        <authorList>
            <person name="Alkan N."/>
            <person name="Meng X."/>
            <person name="Friedlander G."/>
            <person name="Reuveni E."/>
            <person name="Sukno S."/>
            <person name="Sherman A."/>
            <person name="Thon M."/>
            <person name="Fluhr R."/>
            <person name="Prusky D."/>
        </authorList>
    </citation>
    <scope>NUCLEOTIDE SEQUENCE [LARGE SCALE GENOMIC DNA]</scope>
    <source>
        <strain evidence="2">Cg-14</strain>
    </source>
</reference>
<evidence type="ECO:0000313" key="2">
    <source>
        <dbReference type="Proteomes" id="UP000015530"/>
    </source>
</evidence>
<organism evidence="1 2">
    <name type="scientific">Colletotrichum gloeosporioides (strain Cg-14)</name>
    <name type="common">Anthracnose fungus</name>
    <name type="synonym">Glomerella cingulata</name>
    <dbReference type="NCBI Taxonomy" id="1237896"/>
    <lineage>
        <taxon>Eukaryota</taxon>
        <taxon>Fungi</taxon>
        <taxon>Dikarya</taxon>
        <taxon>Ascomycota</taxon>
        <taxon>Pezizomycotina</taxon>
        <taxon>Sordariomycetes</taxon>
        <taxon>Hypocreomycetidae</taxon>
        <taxon>Glomerellales</taxon>
        <taxon>Glomerellaceae</taxon>
        <taxon>Colletotrichum</taxon>
        <taxon>Colletotrichum gloeosporioides species complex</taxon>
    </lineage>
</organism>